<reference evidence="18" key="3">
    <citation type="submission" date="2020-06" db="EMBL/GenBank/DDBJ databases">
        <title>Helianthus annuus Genome sequencing and assembly Release 2.</title>
        <authorList>
            <person name="Gouzy J."/>
            <person name="Langlade N."/>
            <person name="Munos S."/>
        </authorList>
    </citation>
    <scope>NUCLEOTIDE SEQUENCE</scope>
    <source>
        <tissue evidence="18">Leaves</tissue>
    </source>
</reference>
<reference evidence="19" key="2">
    <citation type="submission" date="2017-02" db="EMBL/GenBank/DDBJ databases">
        <title>Sunflower complete genome.</title>
        <authorList>
            <person name="Langlade N."/>
            <person name="Munos S."/>
        </authorList>
    </citation>
    <scope>NUCLEOTIDE SEQUENCE [LARGE SCALE GENOMIC DNA]</scope>
    <source>
        <tissue evidence="19">Leaves</tissue>
    </source>
</reference>
<evidence type="ECO:0000256" key="13">
    <source>
        <dbReference type="ARBA" id="ARBA00024209"/>
    </source>
</evidence>
<evidence type="ECO:0000259" key="17">
    <source>
        <dbReference type="PROSITE" id="PS50089"/>
    </source>
</evidence>
<sequence>MRLLSSSSPPPSSNTNPHINSKNNSTFLFVRIRTIVIVIAVMFVICGLLHLLVKYLIKKKRLLLLLSSSNSHFQESGVNQEEDDAYERQLRQLFNLHDSGLDQGFIDALPVFSYGELMGLKEPFDCAVCLCEFTQKDSLRLLPLCSHAFHVHCIDTWLLSNSTCPLCRGVLFAPEFSVENPVFEVSDSREEEEEVVDDSGQGYFGHFKQSEGSNGIEKRVHPVRLVGKREEREVGETSNSKFDDGDDGQGHFGHFNQFDGSIGKEKKVYGQGHFGHLNNHEGSIGKEKRVYGQGHSGHFNQHEGSIGKEKRVYGQGHFGHFNQFEGSIGKEKRVYGQGHSGHFNQHEGGTGNEKRVYGQGYFGHFNQHEGGTGNEKRVYPVKLGKFRASNVGKREEKGETSNSNLDARRCYSMGTYEYVVGNSELRVECVPSNSRRGSFGNKVDSSIDGGNNGKKISNRSKGESFSVSKIWLWSKKDHNHQKSQIFSGSPYG</sequence>
<dbReference type="GO" id="GO:0008270">
    <property type="term" value="F:zinc ion binding"/>
    <property type="evidence" value="ECO:0007669"/>
    <property type="project" value="UniProtKB-KW"/>
</dbReference>
<dbReference type="Gene3D" id="3.30.40.10">
    <property type="entry name" value="Zinc/RING finger domain, C3HC4 (zinc finger)"/>
    <property type="match status" value="1"/>
</dbReference>
<feature type="region of interest" description="Disordered" evidence="15">
    <location>
        <begin position="230"/>
        <end position="249"/>
    </location>
</feature>
<comment type="catalytic activity">
    <reaction evidence="1">
        <text>S-ubiquitinyl-[E2 ubiquitin-conjugating enzyme]-L-cysteine + [acceptor protein]-L-lysine = [E2 ubiquitin-conjugating enzyme]-L-cysteine + N(6)-ubiquitinyl-[acceptor protein]-L-lysine.</text>
        <dbReference type="EC" id="2.3.2.27"/>
    </reaction>
</comment>
<feature type="domain" description="RING-type" evidence="17">
    <location>
        <begin position="126"/>
        <end position="168"/>
    </location>
</feature>
<proteinExistence type="inferred from homology"/>
<dbReference type="EMBL" id="CM007906">
    <property type="protein sequence ID" value="OTF88179.1"/>
    <property type="molecule type" value="Genomic_DNA"/>
</dbReference>
<evidence type="ECO:0000256" key="6">
    <source>
        <dbReference type="ARBA" id="ARBA00022692"/>
    </source>
</evidence>
<evidence type="ECO:0000313" key="20">
    <source>
        <dbReference type="Proteomes" id="UP000215914"/>
    </source>
</evidence>
<dbReference type="EC" id="2.3.2.27" evidence="4"/>
<dbReference type="PANTHER" id="PTHR45768:SF60">
    <property type="entry name" value="ZINC FINGER, RING_FYVE_PHD-TYPE-RELATED"/>
    <property type="match status" value="1"/>
</dbReference>
<dbReference type="GO" id="GO:0016020">
    <property type="term" value="C:membrane"/>
    <property type="evidence" value="ECO:0007669"/>
    <property type="project" value="UniProtKB-SubCell"/>
</dbReference>
<evidence type="ECO:0000256" key="11">
    <source>
        <dbReference type="ARBA" id="ARBA00022989"/>
    </source>
</evidence>
<protein>
    <recommendedName>
        <fullName evidence="4">RING-type E3 ubiquitin transferase</fullName>
        <ecNumber evidence="4">2.3.2.27</ecNumber>
    </recommendedName>
</protein>
<name>A0A251RZ70_HELAN</name>
<keyword evidence="10" id="KW-0862">Zinc</keyword>
<dbReference type="SMART" id="SM00184">
    <property type="entry name" value="RING"/>
    <property type="match status" value="1"/>
</dbReference>
<keyword evidence="6 16" id="KW-0812">Transmembrane</keyword>
<organism evidence="19 20">
    <name type="scientific">Helianthus annuus</name>
    <name type="common">Common sunflower</name>
    <dbReference type="NCBI Taxonomy" id="4232"/>
    <lineage>
        <taxon>Eukaryota</taxon>
        <taxon>Viridiplantae</taxon>
        <taxon>Streptophyta</taxon>
        <taxon>Embryophyta</taxon>
        <taxon>Tracheophyta</taxon>
        <taxon>Spermatophyta</taxon>
        <taxon>Magnoliopsida</taxon>
        <taxon>eudicotyledons</taxon>
        <taxon>Gunneridae</taxon>
        <taxon>Pentapetalae</taxon>
        <taxon>asterids</taxon>
        <taxon>campanulids</taxon>
        <taxon>Asterales</taxon>
        <taxon>Asteraceae</taxon>
        <taxon>Asteroideae</taxon>
        <taxon>Heliantheae alliance</taxon>
        <taxon>Heliantheae</taxon>
        <taxon>Helianthus</taxon>
    </lineage>
</organism>
<keyword evidence="20" id="KW-1185">Reference proteome</keyword>
<evidence type="ECO:0000256" key="1">
    <source>
        <dbReference type="ARBA" id="ARBA00000900"/>
    </source>
</evidence>
<keyword evidence="8 14" id="KW-0863">Zinc-finger</keyword>
<evidence type="ECO:0000313" key="19">
    <source>
        <dbReference type="EMBL" id="OTF88179.1"/>
    </source>
</evidence>
<evidence type="ECO:0000313" key="18">
    <source>
        <dbReference type="EMBL" id="KAF5757737.1"/>
    </source>
</evidence>
<dbReference type="FunFam" id="3.30.40.10:FF:000231">
    <property type="entry name" value="RING-H2 finger protein ATL46"/>
    <property type="match status" value="1"/>
</dbReference>
<dbReference type="InParanoid" id="A0A251RZ70"/>
<dbReference type="GO" id="GO:0061630">
    <property type="term" value="F:ubiquitin protein ligase activity"/>
    <property type="evidence" value="ECO:0007669"/>
    <property type="project" value="UniProtKB-EC"/>
</dbReference>
<keyword evidence="5" id="KW-0808">Transferase</keyword>
<evidence type="ECO:0000256" key="2">
    <source>
        <dbReference type="ARBA" id="ARBA00004167"/>
    </source>
</evidence>
<dbReference type="Pfam" id="PF13639">
    <property type="entry name" value="zf-RING_2"/>
    <property type="match status" value="1"/>
</dbReference>
<dbReference type="OrthoDB" id="8062037at2759"/>
<dbReference type="InterPro" id="IPR001841">
    <property type="entry name" value="Znf_RING"/>
</dbReference>
<dbReference type="EMBL" id="MNCJ02000332">
    <property type="protein sequence ID" value="KAF5757737.1"/>
    <property type="molecule type" value="Genomic_DNA"/>
</dbReference>
<keyword evidence="12 16" id="KW-0472">Membrane</keyword>
<dbReference type="Gramene" id="mRNA:HanXRQr2_Chr17g0830201">
    <property type="protein sequence ID" value="CDS:HanXRQr2_Chr17g0830201.1"/>
    <property type="gene ID" value="HanXRQr2_Chr17g0830201"/>
</dbReference>
<evidence type="ECO:0000256" key="15">
    <source>
        <dbReference type="SAM" id="MobiDB-lite"/>
    </source>
</evidence>
<dbReference type="CDD" id="cd16461">
    <property type="entry name" value="RING-H2_EL5-like"/>
    <property type="match status" value="1"/>
</dbReference>
<dbReference type="SUPFAM" id="SSF57850">
    <property type="entry name" value="RING/U-box"/>
    <property type="match status" value="1"/>
</dbReference>
<evidence type="ECO:0000256" key="16">
    <source>
        <dbReference type="SAM" id="Phobius"/>
    </source>
</evidence>
<dbReference type="STRING" id="4232.A0A251RZ70"/>
<dbReference type="AlphaFoldDB" id="A0A251RZ70"/>
<feature type="region of interest" description="Disordered" evidence="15">
    <location>
        <begin position="440"/>
        <end position="464"/>
    </location>
</feature>
<comment type="subcellular location">
    <subcellularLocation>
        <location evidence="2">Membrane</location>
        <topology evidence="2">Single-pass membrane protein</topology>
    </subcellularLocation>
</comment>
<evidence type="ECO:0000256" key="10">
    <source>
        <dbReference type="ARBA" id="ARBA00022833"/>
    </source>
</evidence>
<evidence type="ECO:0000256" key="5">
    <source>
        <dbReference type="ARBA" id="ARBA00022679"/>
    </source>
</evidence>
<dbReference type="InterPro" id="IPR013083">
    <property type="entry name" value="Znf_RING/FYVE/PHD"/>
</dbReference>
<dbReference type="OMA" id="GHFNQHE"/>
<keyword evidence="7" id="KW-0479">Metal-binding</keyword>
<reference evidence="18 20" key="1">
    <citation type="journal article" date="2017" name="Nature">
        <title>The sunflower genome provides insights into oil metabolism, flowering and Asterid evolution.</title>
        <authorList>
            <person name="Badouin H."/>
            <person name="Gouzy J."/>
            <person name="Grassa C.J."/>
            <person name="Murat F."/>
            <person name="Staton S.E."/>
            <person name="Cottret L."/>
            <person name="Lelandais-Briere C."/>
            <person name="Owens G.L."/>
            <person name="Carrere S."/>
            <person name="Mayjonade B."/>
            <person name="Legrand L."/>
            <person name="Gill N."/>
            <person name="Kane N.C."/>
            <person name="Bowers J.E."/>
            <person name="Hubner S."/>
            <person name="Bellec A."/>
            <person name="Berard A."/>
            <person name="Berges H."/>
            <person name="Blanchet N."/>
            <person name="Boniface M.C."/>
            <person name="Brunel D."/>
            <person name="Catrice O."/>
            <person name="Chaidir N."/>
            <person name="Claudel C."/>
            <person name="Donnadieu C."/>
            <person name="Faraut T."/>
            <person name="Fievet G."/>
            <person name="Helmstetter N."/>
            <person name="King M."/>
            <person name="Knapp S.J."/>
            <person name="Lai Z."/>
            <person name="Le Paslier M.C."/>
            <person name="Lippi Y."/>
            <person name="Lorenzon L."/>
            <person name="Mandel J.R."/>
            <person name="Marage G."/>
            <person name="Marchand G."/>
            <person name="Marquand E."/>
            <person name="Bret-Mestries E."/>
            <person name="Morien E."/>
            <person name="Nambeesan S."/>
            <person name="Nguyen T."/>
            <person name="Pegot-Espagnet P."/>
            <person name="Pouilly N."/>
            <person name="Raftis F."/>
            <person name="Sallet E."/>
            <person name="Schiex T."/>
            <person name="Thomas J."/>
            <person name="Vandecasteele C."/>
            <person name="Vares D."/>
            <person name="Vear F."/>
            <person name="Vautrin S."/>
            <person name="Crespi M."/>
            <person name="Mangin B."/>
            <person name="Burke J.M."/>
            <person name="Salse J."/>
            <person name="Munos S."/>
            <person name="Vincourt P."/>
            <person name="Rieseberg L.H."/>
            <person name="Langlade N.B."/>
        </authorList>
    </citation>
    <scope>NUCLEOTIDE SEQUENCE [LARGE SCALE GENOMIC DNA]</scope>
    <source>
        <strain evidence="20">cv. SF193</strain>
        <tissue evidence="18">Leaves</tissue>
    </source>
</reference>
<evidence type="ECO:0000256" key="7">
    <source>
        <dbReference type="ARBA" id="ARBA00022723"/>
    </source>
</evidence>
<gene>
    <name evidence="19" type="ORF">HannXRQ_Chr17g0570231</name>
    <name evidence="18" type="ORF">HanXRQr2_Chr17g0830201</name>
</gene>
<accession>A0A251RZ70</accession>
<evidence type="ECO:0000256" key="12">
    <source>
        <dbReference type="ARBA" id="ARBA00023136"/>
    </source>
</evidence>
<evidence type="ECO:0000256" key="8">
    <source>
        <dbReference type="ARBA" id="ARBA00022771"/>
    </source>
</evidence>
<comment type="similarity">
    <text evidence="13">Belongs to the RING-type zinc finger family. ATL subfamily.</text>
</comment>
<dbReference type="Proteomes" id="UP000215914">
    <property type="component" value="Chromosome 17"/>
</dbReference>
<evidence type="ECO:0000256" key="9">
    <source>
        <dbReference type="ARBA" id="ARBA00022786"/>
    </source>
</evidence>
<feature type="transmembrane region" description="Helical" evidence="16">
    <location>
        <begin position="32"/>
        <end position="53"/>
    </location>
</feature>
<keyword evidence="9" id="KW-0833">Ubl conjugation pathway</keyword>
<comment type="pathway">
    <text evidence="3">Protein modification; protein ubiquitination.</text>
</comment>
<keyword evidence="11 16" id="KW-1133">Transmembrane helix</keyword>
<evidence type="ECO:0000256" key="14">
    <source>
        <dbReference type="PROSITE-ProRule" id="PRU00175"/>
    </source>
</evidence>
<evidence type="ECO:0000256" key="3">
    <source>
        <dbReference type="ARBA" id="ARBA00004906"/>
    </source>
</evidence>
<dbReference type="PANTHER" id="PTHR45768">
    <property type="entry name" value="E3 UBIQUITIN-PROTEIN LIGASE RNF13-LIKE"/>
    <property type="match status" value="1"/>
</dbReference>
<evidence type="ECO:0000256" key="4">
    <source>
        <dbReference type="ARBA" id="ARBA00012483"/>
    </source>
</evidence>
<dbReference type="PROSITE" id="PS50089">
    <property type="entry name" value="ZF_RING_2"/>
    <property type="match status" value="1"/>
</dbReference>